<dbReference type="GO" id="GO:0004729">
    <property type="term" value="F:oxygen-dependent protoporphyrinogen oxidase activity"/>
    <property type="evidence" value="ECO:0007669"/>
    <property type="project" value="TreeGrafter"/>
</dbReference>
<proteinExistence type="predicted"/>
<dbReference type="GO" id="GO:0005743">
    <property type="term" value="C:mitochondrial inner membrane"/>
    <property type="evidence" value="ECO:0007669"/>
    <property type="project" value="TreeGrafter"/>
</dbReference>
<organism evidence="3">
    <name type="scientific">Chromera velia CCMP2878</name>
    <dbReference type="NCBI Taxonomy" id="1169474"/>
    <lineage>
        <taxon>Eukaryota</taxon>
        <taxon>Sar</taxon>
        <taxon>Alveolata</taxon>
        <taxon>Colpodellida</taxon>
        <taxon>Chromeraceae</taxon>
        <taxon>Chromera</taxon>
    </lineage>
</organism>
<feature type="region of interest" description="Disordered" evidence="1">
    <location>
        <begin position="277"/>
        <end position="296"/>
    </location>
</feature>
<feature type="region of interest" description="Disordered" evidence="1">
    <location>
        <begin position="308"/>
        <end position="330"/>
    </location>
</feature>
<feature type="compositionally biased region" description="Basic and acidic residues" evidence="1">
    <location>
        <begin position="315"/>
        <end position="324"/>
    </location>
</feature>
<dbReference type="InterPro" id="IPR050464">
    <property type="entry name" value="Zeta_carotene_desat/Oxidored"/>
</dbReference>
<dbReference type="VEuPathDB" id="CryptoDB:Cvel_18037"/>
<name>A0A0G4FQD7_9ALVE</name>
<dbReference type="GO" id="GO:0006783">
    <property type="term" value="P:heme biosynthetic process"/>
    <property type="evidence" value="ECO:0007669"/>
    <property type="project" value="TreeGrafter"/>
</dbReference>
<gene>
    <name evidence="3" type="ORF">Cvel_18037</name>
</gene>
<evidence type="ECO:0000259" key="2">
    <source>
        <dbReference type="Pfam" id="PF01593"/>
    </source>
</evidence>
<dbReference type="Gene3D" id="3.50.50.60">
    <property type="entry name" value="FAD/NAD(P)-binding domain"/>
    <property type="match status" value="1"/>
</dbReference>
<dbReference type="EMBL" id="CDMZ01000522">
    <property type="protein sequence ID" value="CEM16076.1"/>
    <property type="molecule type" value="Genomic_DNA"/>
</dbReference>
<dbReference type="AlphaFoldDB" id="A0A0G4FQD7"/>
<evidence type="ECO:0000256" key="1">
    <source>
        <dbReference type="SAM" id="MobiDB-lite"/>
    </source>
</evidence>
<dbReference type="InterPro" id="IPR002937">
    <property type="entry name" value="Amino_oxidase"/>
</dbReference>
<evidence type="ECO:0000313" key="3">
    <source>
        <dbReference type="EMBL" id="CEM16076.1"/>
    </source>
</evidence>
<reference evidence="3" key="1">
    <citation type="submission" date="2014-11" db="EMBL/GenBank/DDBJ databases">
        <authorList>
            <person name="Otto D Thomas"/>
            <person name="Naeem Raeece"/>
        </authorList>
    </citation>
    <scope>NUCLEOTIDE SEQUENCE</scope>
</reference>
<dbReference type="PANTHER" id="PTHR42923">
    <property type="entry name" value="PROTOPORPHYRINOGEN OXIDASE"/>
    <property type="match status" value="1"/>
</dbReference>
<feature type="domain" description="Amine oxidase" evidence="2">
    <location>
        <begin position="14"/>
        <end position="357"/>
    </location>
</feature>
<protein>
    <recommendedName>
        <fullName evidence="2">Amine oxidase domain-containing protein</fullName>
    </recommendedName>
</protein>
<sequence length="613" mass="67749">MSRAPHVCVIGGGLAGLTTAYTLRRLLPRVRLTILEKADRLGGYIHTHQTRQPVTTAYGNIYGPYAIDLPEPRGRHHVEEGLQFFRMTGRGGSDLLGLIRCLGVEDKVITTAQSRAFFVDYLRLSILWDGMVRKVPSRGDLVRFLPAVLRDLSTKRGEGVDESVESFFRRRTSMSFVDKIIDPICIGSFGVSPSELSARSVFPSLWAAEREGRSLLGGLVRPSSSRKQGGDVEGMYFVPKTDAFHQRVALSGGGIFTFKKGAGFLISSLERGLRAGGRSANESRAPGRSAQEESETVQIRLSTAVAGVRGAKRKKENEKEDQTRAEGQSGAAEVLLESGECLSVDGVVMAVQAPDAVRLLDHPWTRDAWDGRGWESGERTVAVEMGGISHSHTYTVNMGWADSVIPMSLGRTSGVVVPSREWRREGPAQGVLSAHLSSWVFPDYESVFKREARIVVTVRAQSGREWEREKGLFGGQFGCRHEAPEEAAERAQVFAEKVLGIASETEEVWVRQETVPGRLYEDRGKAVLTEGHAEKMKKIHQVRCREIPWMQVVGGDFHGVSASDTVRDARLAAESLARRLRNFPFEGLKEIPEREAEWIQRVPGLTLKDQSEV</sequence>
<dbReference type="SUPFAM" id="SSF51905">
    <property type="entry name" value="FAD/NAD(P)-binding domain"/>
    <property type="match status" value="1"/>
</dbReference>
<dbReference type="Pfam" id="PF01593">
    <property type="entry name" value="Amino_oxidase"/>
    <property type="match status" value="1"/>
</dbReference>
<dbReference type="InterPro" id="IPR036188">
    <property type="entry name" value="FAD/NAD-bd_sf"/>
</dbReference>
<dbReference type="PANTHER" id="PTHR42923:SF3">
    <property type="entry name" value="PROTOPORPHYRINOGEN OXIDASE"/>
    <property type="match status" value="1"/>
</dbReference>
<accession>A0A0G4FQD7</accession>